<evidence type="ECO:0000313" key="1">
    <source>
        <dbReference type="EMBL" id="MBB4702523.1"/>
    </source>
</evidence>
<reference evidence="1 2" key="1">
    <citation type="submission" date="2020-08" db="EMBL/GenBank/DDBJ databases">
        <title>Sequencing the genomes of 1000 actinobacteria strains.</title>
        <authorList>
            <person name="Klenk H.-P."/>
        </authorList>
    </citation>
    <scope>NUCLEOTIDE SEQUENCE [LARGE SCALE GENOMIC DNA]</scope>
    <source>
        <strain evidence="1 2">DSM 45784</strain>
    </source>
</reference>
<protein>
    <recommendedName>
        <fullName evidence="3">DUF3846 domain-containing protein</fullName>
    </recommendedName>
</protein>
<accession>A0A7W7D913</accession>
<proteinExistence type="predicted"/>
<organism evidence="1 2">
    <name type="scientific">Sphaerisporangium siamense</name>
    <dbReference type="NCBI Taxonomy" id="795645"/>
    <lineage>
        <taxon>Bacteria</taxon>
        <taxon>Bacillati</taxon>
        <taxon>Actinomycetota</taxon>
        <taxon>Actinomycetes</taxon>
        <taxon>Streptosporangiales</taxon>
        <taxon>Streptosporangiaceae</taxon>
        <taxon>Sphaerisporangium</taxon>
    </lineage>
</organism>
<keyword evidence="2" id="KW-1185">Reference proteome</keyword>
<sequence length="173" mass="18630">MRYALIDNDGELHVKDAAWPDIARELGEHGTAAVRLAQATPLRGFRGHVSDCGLAMPDIYPRNVIGSLVLFSLEGGIQPYAGPVVITGFATLPVPDVTGLDQDMLDLVRMAHSDVRRALAGNPEPDPAHADEWKPGEWRQWAGEQPELAELVRTGQAPGIRIIRGTDLLGGGL</sequence>
<dbReference type="EMBL" id="JACHND010000001">
    <property type="protein sequence ID" value="MBB4702523.1"/>
    <property type="molecule type" value="Genomic_DNA"/>
</dbReference>
<gene>
    <name evidence="1" type="ORF">BJ982_004067</name>
</gene>
<evidence type="ECO:0008006" key="3">
    <source>
        <dbReference type="Google" id="ProtNLM"/>
    </source>
</evidence>
<evidence type="ECO:0000313" key="2">
    <source>
        <dbReference type="Proteomes" id="UP000542210"/>
    </source>
</evidence>
<dbReference type="AlphaFoldDB" id="A0A7W7D913"/>
<dbReference type="Proteomes" id="UP000542210">
    <property type="component" value="Unassembled WGS sequence"/>
</dbReference>
<comment type="caution">
    <text evidence="1">The sequence shown here is derived from an EMBL/GenBank/DDBJ whole genome shotgun (WGS) entry which is preliminary data.</text>
</comment>
<name>A0A7W7D913_9ACTN</name>
<dbReference type="RefSeq" id="WP_184882353.1">
    <property type="nucleotide sequence ID" value="NZ_BOOV01000033.1"/>
</dbReference>